<dbReference type="AlphaFoldDB" id="A0A2G8T266"/>
<dbReference type="NCBIfam" id="NF033547">
    <property type="entry name" value="transpos_IS1595"/>
    <property type="match status" value="1"/>
</dbReference>
<reference evidence="1 2" key="1">
    <citation type="submission" date="2017-10" db="EMBL/GenBank/DDBJ databases">
        <title>Massilia psychrophilum sp. nov., a novel purple-pigmented bacterium isolated from Tianshan glacier, Xinjiang Municipality, China.</title>
        <authorList>
            <person name="Wang H."/>
        </authorList>
    </citation>
    <scope>NUCLEOTIDE SEQUENCE [LARGE SCALE GENOMIC DNA]</scope>
    <source>
        <strain evidence="1 2">JCM 30813</strain>
    </source>
</reference>
<evidence type="ECO:0000313" key="2">
    <source>
        <dbReference type="Proteomes" id="UP000228593"/>
    </source>
</evidence>
<evidence type="ECO:0000313" key="1">
    <source>
        <dbReference type="EMBL" id="PIL39768.1"/>
    </source>
</evidence>
<gene>
    <name evidence="1" type="ORF">CR103_10815</name>
</gene>
<dbReference type="Proteomes" id="UP000228593">
    <property type="component" value="Unassembled WGS sequence"/>
</dbReference>
<sequence>MTKWFLAIYLITQSKTNIAALALMRQLGISWKAAWLLKHKLMAAMAQREADRPLEDDIGVDDAYLGGERTGGGPGRGSSNKVAFVAAVEMREGVRNECVSIQSPAFRSRP</sequence>
<accession>A0A2G8T266</accession>
<organism evidence="1 2">
    <name type="scientific">Massilia psychrophila</name>
    <dbReference type="NCBI Taxonomy" id="1603353"/>
    <lineage>
        <taxon>Bacteria</taxon>
        <taxon>Pseudomonadati</taxon>
        <taxon>Pseudomonadota</taxon>
        <taxon>Betaproteobacteria</taxon>
        <taxon>Burkholderiales</taxon>
        <taxon>Oxalobacteraceae</taxon>
        <taxon>Telluria group</taxon>
        <taxon>Massilia</taxon>
    </lineage>
</organism>
<evidence type="ECO:0008006" key="3">
    <source>
        <dbReference type="Google" id="ProtNLM"/>
    </source>
</evidence>
<name>A0A2G8T266_9BURK</name>
<comment type="caution">
    <text evidence="1">The sequence shown here is derived from an EMBL/GenBank/DDBJ whole genome shotgun (WGS) entry which is preliminary data.</text>
</comment>
<keyword evidence="2" id="KW-1185">Reference proteome</keyword>
<protein>
    <recommendedName>
        <fullName evidence="3">ISXO2-like transposase domain-containing protein</fullName>
    </recommendedName>
</protein>
<dbReference type="EMBL" id="PDOB01000014">
    <property type="protein sequence ID" value="PIL39768.1"/>
    <property type="molecule type" value="Genomic_DNA"/>
</dbReference>
<proteinExistence type="predicted"/>